<dbReference type="RefSeq" id="WP_214787905.1">
    <property type="nucleotide sequence ID" value="NZ_JANIEL010000056.1"/>
</dbReference>
<organism evidence="1 2">
    <name type="scientific">Exiguobacterium aestuarii</name>
    <dbReference type="NCBI Taxonomy" id="273527"/>
    <lineage>
        <taxon>Bacteria</taxon>
        <taxon>Bacillati</taxon>
        <taxon>Bacillota</taxon>
        <taxon>Bacilli</taxon>
        <taxon>Bacillales</taxon>
        <taxon>Bacillales Family XII. Incertae Sedis</taxon>
        <taxon>Exiguobacterium</taxon>
    </lineage>
</organism>
<keyword evidence="2" id="KW-1185">Reference proteome</keyword>
<name>A0ABW2PJS8_9BACL</name>
<comment type="caution">
    <text evidence="1">The sequence shown here is derived from an EMBL/GenBank/DDBJ whole genome shotgun (WGS) entry which is preliminary data.</text>
</comment>
<proteinExistence type="predicted"/>
<evidence type="ECO:0000313" key="1">
    <source>
        <dbReference type="EMBL" id="MFC7389734.1"/>
    </source>
</evidence>
<sequence length="297" mass="34398">MAKRPLTPRESELIATALYVVETIPYAGYIDRLESLTLRDIADDYLNGTLASADAIDALDQYIFVRRHRFKNVTPHNLWTLDDRTEQEALRHISKRPELKKGQTLNKRNQPFQVGQDIEFKVDKHVDRGQFRIYIGKQQGYTCKAQSKERDKLKVITGWVTHIDPKDRLVFVNVTDFGRLPMEQSMKQELESMSASLLGWFATATLPSEEEALLAKQMIATLQRRDQPYWFTLTTALNHPRPEHVKRWGTVVNLLVKATTGDQKAVQTLETQEDKYFKDAFIRALRALHQEMTKQLN</sequence>
<gene>
    <name evidence="1" type="ORF">ACFQO8_06215</name>
</gene>
<dbReference type="Proteomes" id="UP001596439">
    <property type="component" value="Unassembled WGS sequence"/>
</dbReference>
<protein>
    <submittedName>
        <fullName evidence="1">Uncharacterized protein</fullName>
    </submittedName>
</protein>
<dbReference type="EMBL" id="JBHTCE010000001">
    <property type="protein sequence ID" value="MFC7389734.1"/>
    <property type="molecule type" value="Genomic_DNA"/>
</dbReference>
<reference evidence="2" key="1">
    <citation type="journal article" date="2019" name="Int. J. Syst. Evol. Microbiol.">
        <title>The Global Catalogue of Microorganisms (GCM) 10K type strain sequencing project: providing services to taxonomists for standard genome sequencing and annotation.</title>
        <authorList>
            <consortium name="The Broad Institute Genomics Platform"/>
            <consortium name="The Broad Institute Genome Sequencing Center for Infectious Disease"/>
            <person name="Wu L."/>
            <person name="Ma J."/>
        </authorList>
    </citation>
    <scope>NUCLEOTIDE SEQUENCE [LARGE SCALE GENOMIC DNA]</scope>
    <source>
        <strain evidence="2">CCUG 55590</strain>
    </source>
</reference>
<accession>A0ABW2PJS8</accession>
<evidence type="ECO:0000313" key="2">
    <source>
        <dbReference type="Proteomes" id="UP001596439"/>
    </source>
</evidence>